<dbReference type="EMBL" id="KK365177">
    <property type="protein sequence ID" value="KCZ80518.1"/>
    <property type="molecule type" value="Genomic_DNA"/>
</dbReference>
<dbReference type="InterPro" id="IPR006838">
    <property type="entry name" value="ADTRP_AIG1"/>
</dbReference>
<feature type="transmembrane region" description="Helical" evidence="5">
    <location>
        <begin position="167"/>
        <end position="186"/>
    </location>
</feature>
<dbReference type="PANTHER" id="PTHR10989">
    <property type="entry name" value="ANDROGEN-INDUCED PROTEIN 1-RELATED"/>
    <property type="match status" value="1"/>
</dbReference>
<organism evidence="6 7">
    <name type="scientific">Anncaliia algerae PRA339</name>
    <dbReference type="NCBI Taxonomy" id="1288291"/>
    <lineage>
        <taxon>Eukaryota</taxon>
        <taxon>Fungi</taxon>
        <taxon>Fungi incertae sedis</taxon>
        <taxon>Microsporidia</taxon>
        <taxon>Tubulinosematoidea</taxon>
        <taxon>Tubulinosematidae</taxon>
        <taxon>Anncaliia</taxon>
    </lineage>
</organism>
<dbReference type="OrthoDB" id="2190919at2759"/>
<keyword evidence="2 5" id="KW-0812">Transmembrane</keyword>
<dbReference type="GO" id="GO:0016020">
    <property type="term" value="C:membrane"/>
    <property type="evidence" value="ECO:0007669"/>
    <property type="project" value="InterPro"/>
</dbReference>
<feature type="transmembrane region" description="Helical" evidence="5">
    <location>
        <begin position="57"/>
        <end position="80"/>
    </location>
</feature>
<dbReference type="PANTHER" id="PTHR10989:SF16">
    <property type="entry name" value="AT02829P-RELATED"/>
    <property type="match status" value="1"/>
</dbReference>
<evidence type="ECO:0000313" key="7">
    <source>
        <dbReference type="Proteomes" id="UP000030655"/>
    </source>
</evidence>
<accession>A0A059EZR8</accession>
<proteinExistence type="predicted"/>
<feature type="transmembrane region" description="Helical" evidence="5">
    <location>
        <begin position="12"/>
        <end position="37"/>
    </location>
</feature>
<dbReference type="HOGENOM" id="CLU_111631_0_0_1"/>
<evidence type="ECO:0000313" key="6">
    <source>
        <dbReference type="EMBL" id="KCZ80518.1"/>
    </source>
</evidence>
<feature type="transmembrane region" description="Helical" evidence="5">
    <location>
        <begin position="143"/>
        <end position="160"/>
    </location>
</feature>
<feature type="transmembrane region" description="Helical" evidence="5">
    <location>
        <begin position="206"/>
        <end position="228"/>
    </location>
</feature>
<sequence length="237" mass="27709">MNEICLHVLDAVYINYCVINMIDYIAGVKAVNFIIAFYGSLPERLSKEYKEIAKGSIYPYIIYITNIGVLLTLFSIALGITKHIKKTRNQKLIYVHKFFTINGIGIESIVTFGYWTLYFMNPVNVNNPALYNAGYRRPVIKEFSSHIYPIFALFFEGYFVEAKRESFYYYFLMIFGVVYYTASAIVARSYNGEWQYGFLTKMSTFYRIGVFCGFIMFAIAMIEVFIILQNKIKRRFK</sequence>
<protein>
    <recommendedName>
        <fullName evidence="8">FAR-17a/AIG1-like protein</fullName>
    </recommendedName>
</protein>
<name>A0A059EZR8_9MICR</name>
<keyword evidence="4 5" id="KW-0472">Membrane</keyword>
<keyword evidence="3 5" id="KW-1133">Transmembrane helix</keyword>
<dbReference type="Pfam" id="PF04750">
    <property type="entry name" value="Far-17a_AIG1"/>
    <property type="match status" value="1"/>
</dbReference>
<dbReference type="GO" id="GO:0012505">
    <property type="term" value="C:endomembrane system"/>
    <property type="evidence" value="ECO:0007669"/>
    <property type="project" value="UniProtKB-SubCell"/>
</dbReference>
<evidence type="ECO:0000256" key="1">
    <source>
        <dbReference type="ARBA" id="ARBA00004127"/>
    </source>
</evidence>
<keyword evidence="7" id="KW-1185">Reference proteome</keyword>
<feature type="transmembrane region" description="Helical" evidence="5">
    <location>
        <begin position="92"/>
        <end position="115"/>
    </location>
</feature>
<evidence type="ECO:0000256" key="3">
    <source>
        <dbReference type="ARBA" id="ARBA00022989"/>
    </source>
</evidence>
<dbReference type="AlphaFoldDB" id="A0A059EZR8"/>
<evidence type="ECO:0000256" key="5">
    <source>
        <dbReference type="SAM" id="Phobius"/>
    </source>
</evidence>
<reference evidence="6 7" key="2">
    <citation type="submission" date="2014-03" db="EMBL/GenBank/DDBJ databases">
        <title>The Genome Sequence of Anncaliia algerae insect isolate PRA339.</title>
        <authorList>
            <consortium name="The Broad Institute Genome Sequencing Platform"/>
            <consortium name="The Broad Institute Genome Sequencing Center for Infectious Disease"/>
            <person name="Cuomo C."/>
            <person name="Becnel J."/>
            <person name="Sanscrainte N."/>
            <person name="Walker B."/>
            <person name="Young S.K."/>
            <person name="Zeng Q."/>
            <person name="Gargeya S."/>
            <person name="Fitzgerald M."/>
            <person name="Haas B."/>
            <person name="Abouelleil A."/>
            <person name="Alvarado L."/>
            <person name="Arachchi H.M."/>
            <person name="Berlin A.M."/>
            <person name="Chapman S.B."/>
            <person name="Dewar J."/>
            <person name="Goldberg J."/>
            <person name="Griggs A."/>
            <person name="Gujja S."/>
            <person name="Hansen M."/>
            <person name="Howarth C."/>
            <person name="Imamovic A."/>
            <person name="Larimer J."/>
            <person name="McCowan C."/>
            <person name="Murphy C."/>
            <person name="Neiman D."/>
            <person name="Pearson M."/>
            <person name="Priest M."/>
            <person name="Roberts A."/>
            <person name="Saif S."/>
            <person name="Shea T."/>
            <person name="Sisk P."/>
            <person name="Sykes S."/>
            <person name="Wortman J."/>
            <person name="Nusbaum C."/>
            <person name="Birren B."/>
        </authorList>
    </citation>
    <scope>NUCLEOTIDE SEQUENCE [LARGE SCALE GENOMIC DNA]</scope>
    <source>
        <strain evidence="6 7">PRA339</strain>
    </source>
</reference>
<evidence type="ECO:0000256" key="4">
    <source>
        <dbReference type="ARBA" id="ARBA00023136"/>
    </source>
</evidence>
<evidence type="ECO:0000256" key="2">
    <source>
        <dbReference type="ARBA" id="ARBA00022692"/>
    </source>
</evidence>
<dbReference type="Proteomes" id="UP000030655">
    <property type="component" value="Unassembled WGS sequence"/>
</dbReference>
<reference evidence="7" key="1">
    <citation type="submission" date="2013-02" db="EMBL/GenBank/DDBJ databases">
        <authorList>
            <consortium name="The Broad Institute Genome Sequencing Platform"/>
            <person name="Cuomo C."/>
            <person name="Becnel J."/>
            <person name="Sanscrainte N."/>
            <person name="Walker B."/>
            <person name="Young S.K."/>
            <person name="Zeng Q."/>
            <person name="Gargeya S."/>
            <person name="Fitzgerald M."/>
            <person name="Haas B."/>
            <person name="Abouelleil A."/>
            <person name="Alvarado L."/>
            <person name="Arachchi H.M."/>
            <person name="Berlin A.M."/>
            <person name="Chapman S.B."/>
            <person name="Dewar J."/>
            <person name="Goldberg J."/>
            <person name="Griggs A."/>
            <person name="Gujja S."/>
            <person name="Hansen M."/>
            <person name="Howarth C."/>
            <person name="Imamovic A."/>
            <person name="Larimer J."/>
            <person name="McCowan C."/>
            <person name="Murphy C."/>
            <person name="Neiman D."/>
            <person name="Pearson M."/>
            <person name="Priest M."/>
            <person name="Roberts A."/>
            <person name="Saif S."/>
            <person name="Shea T."/>
            <person name="Sisk P."/>
            <person name="Sykes S."/>
            <person name="Wortman J."/>
            <person name="Nusbaum C."/>
            <person name="Birren B."/>
        </authorList>
    </citation>
    <scope>NUCLEOTIDE SEQUENCE [LARGE SCALE GENOMIC DNA]</scope>
    <source>
        <strain evidence="7">PRA339</strain>
    </source>
</reference>
<dbReference type="VEuPathDB" id="MicrosporidiaDB:H312_02080"/>
<evidence type="ECO:0008006" key="8">
    <source>
        <dbReference type="Google" id="ProtNLM"/>
    </source>
</evidence>
<comment type="subcellular location">
    <subcellularLocation>
        <location evidence="1">Endomembrane system</location>
        <topology evidence="1">Multi-pass membrane protein</topology>
    </subcellularLocation>
</comment>
<gene>
    <name evidence="6" type="ORF">H312_02080</name>
</gene>